<dbReference type="GO" id="GO:0005886">
    <property type="term" value="C:plasma membrane"/>
    <property type="evidence" value="ECO:0007669"/>
    <property type="project" value="UniProtKB-SubCell"/>
</dbReference>
<feature type="domain" description="Anti sigma-E protein RseA N-terminal" evidence="8">
    <location>
        <begin position="41"/>
        <end position="91"/>
    </location>
</feature>
<dbReference type="InterPro" id="IPR052383">
    <property type="entry name" value="Anti-sigma-E_RseA-like"/>
</dbReference>
<dbReference type="Pfam" id="PF03872">
    <property type="entry name" value="RseA_N"/>
    <property type="match status" value="1"/>
</dbReference>
<comment type="subcellular location">
    <subcellularLocation>
        <location evidence="1">Cell membrane</location>
        <topology evidence="1">Single-pass membrane protein</topology>
    </subcellularLocation>
</comment>
<evidence type="ECO:0000256" key="3">
    <source>
        <dbReference type="ARBA" id="ARBA00022475"/>
    </source>
</evidence>
<keyword evidence="11" id="KW-1185">Reference proteome</keyword>
<evidence type="ECO:0000256" key="6">
    <source>
        <dbReference type="ARBA" id="ARBA00023136"/>
    </source>
</evidence>
<dbReference type="OrthoDB" id="5298512at2"/>
<dbReference type="AlphaFoldDB" id="A0A1Y6ETR7"/>
<keyword evidence="3" id="KW-1003">Cell membrane</keyword>
<dbReference type="InterPro" id="IPR005573">
    <property type="entry name" value="Anti-sigma_E_RseA_C"/>
</dbReference>
<evidence type="ECO:0000256" key="2">
    <source>
        <dbReference type="ARBA" id="ARBA00005837"/>
    </source>
</evidence>
<dbReference type="CDD" id="cd16328">
    <property type="entry name" value="RseA_N"/>
    <property type="match status" value="1"/>
</dbReference>
<gene>
    <name evidence="10" type="ORF">SAMN06297229_1062</name>
</gene>
<dbReference type="GO" id="GO:0016989">
    <property type="term" value="F:sigma factor antagonist activity"/>
    <property type="evidence" value="ECO:0007669"/>
    <property type="project" value="InterPro"/>
</dbReference>
<evidence type="ECO:0000313" key="10">
    <source>
        <dbReference type="EMBL" id="SMQ64621.1"/>
    </source>
</evidence>
<evidence type="ECO:0000256" key="7">
    <source>
        <dbReference type="SAM" id="MobiDB-lite"/>
    </source>
</evidence>
<keyword evidence="4" id="KW-0812">Transmembrane</keyword>
<comment type="similarity">
    <text evidence="2">Belongs to the RseA family.</text>
</comment>
<keyword evidence="5" id="KW-1133">Transmembrane helix</keyword>
<feature type="compositionally biased region" description="Low complexity" evidence="7">
    <location>
        <begin position="202"/>
        <end position="223"/>
    </location>
</feature>
<evidence type="ECO:0000259" key="8">
    <source>
        <dbReference type="Pfam" id="PF03872"/>
    </source>
</evidence>
<protein>
    <submittedName>
        <fullName evidence="10">Anti sigma-E protein, RseA</fullName>
    </submittedName>
</protein>
<name>A0A1Y6ETR7_9GAMM</name>
<feature type="domain" description="Anti sigma-E protein RseA C-terminal" evidence="9">
    <location>
        <begin position="151"/>
        <end position="206"/>
    </location>
</feature>
<accession>A0A1Y6ETR7</accession>
<feature type="region of interest" description="Disordered" evidence="7">
    <location>
        <begin position="138"/>
        <end position="223"/>
    </location>
</feature>
<dbReference type="Proteomes" id="UP000194450">
    <property type="component" value="Unassembled WGS sequence"/>
</dbReference>
<organism evidence="10 11">
    <name type="scientific">Pseudidiomarina planktonica</name>
    <dbReference type="NCBI Taxonomy" id="1323738"/>
    <lineage>
        <taxon>Bacteria</taxon>
        <taxon>Pseudomonadati</taxon>
        <taxon>Pseudomonadota</taxon>
        <taxon>Gammaproteobacteria</taxon>
        <taxon>Alteromonadales</taxon>
        <taxon>Idiomarinaceae</taxon>
        <taxon>Pseudidiomarina</taxon>
    </lineage>
</organism>
<feature type="compositionally biased region" description="Polar residues" evidence="7">
    <location>
        <begin position="138"/>
        <end position="149"/>
    </location>
</feature>
<dbReference type="InterPro" id="IPR005572">
    <property type="entry name" value="Anti-sigma_E_RseA_N"/>
</dbReference>
<evidence type="ECO:0000259" key="9">
    <source>
        <dbReference type="Pfam" id="PF03873"/>
    </source>
</evidence>
<sequence length="223" mass="23318">MSFTKQQLTSAWLDNEASSLHEAETETSAAGAAVNTDSLTEVLTAEQRALWQRYALVGSVLRGDAEVGQPLDISAQVAARVAAEAASDTTESSVVGISVAAGGARTKAAMRWLKPAASAAVAASVAIVAVLSVQQWNQPMPGSESSGQSMEPALITNPLGGRNPVSYNSVGSPGANKAVATPGSDAQQQQRRQLQSYLIDHQQQLQLRQQAEPETTPESQPPQ</sequence>
<dbReference type="RefSeq" id="WP_086434174.1">
    <property type="nucleotide sequence ID" value="NZ_FXWH01000001.1"/>
</dbReference>
<dbReference type="Pfam" id="PF03873">
    <property type="entry name" value="RseA_C"/>
    <property type="match status" value="1"/>
</dbReference>
<dbReference type="Gene3D" id="1.10.10.880">
    <property type="entry name" value="Anti sigma-E protein RseA, N-terminal domain"/>
    <property type="match status" value="1"/>
</dbReference>
<dbReference type="InterPro" id="IPR036147">
    <property type="entry name" value="Anti-sigma_E_RseA_N_sf"/>
</dbReference>
<proteinExistence type="inferred from homology"/>
<dbReference type="PANTHER" id="PTHR38104">
    <property type="match status" value="1"/>
</dbReference>
<dbReference type="EMBL" id="FXWH01000001">
    <property type="protein sequence ID" value="SMQ64621.1"/>
    <property type="molecule type" value="Genomic_DNA"/>
</dbReference>
<evidence type="ECO:0000256" key="1">
    <source>
        <dbReference type="ARBA" id="ARBA00004162"/>
    </source>
</evidence>
<dbReference type="PANTHER" id="PTHR38104:SF1">
    <property type="entry name" value="ANTI-SIGMA-E FACTOR RSEA"/>
    <property type="match status" value="1"/>
</dbReference>
<evidence type="ECO:0000256" key="4">
    <source>
        <dbReference type="ARBA" id="ARBA00022692"/>
    </source>
</evidence>
<evidence type="ECO:0000256" key="5">
    <source>
        <dbReference type="ARBA" id="ARBA00022989"/>
    </source>
</evidence>
<dbReference type="SUPFAM" id="SSF89069">
    <property type="entry name" value="N-terminal, cytoplasmic domain of anti-sigmaE factor RseA"/>
    <property type="match status" value="1"/>
</dbReference>
<evidence type="ECO:0000313" key="11">
    <source>
        <dbReference type="Proteomes" id="UP000194450"/>
    </source>
</evidence>
<keyword evidence="6" id="KW-0472">Membrane</keyword>
<reference evidence="11" key="1">
    <citation type="submission" date="2017-04" db="EMBL/GenBank/DDBJ databases">
        <authorList>
            <person name="Varghese N."/>
            <person name="Submissions S."/>
        </authorList>
    </citation>
    <scope>NUCLEOTIDE SEQUENCE [LARGE SCALE GENOMIC DNA]</scope>
</reference>